<keyword evidence="7" id="KW-0472">Membrane</keyword>
<feature type="signal peptide" evidence="8">
    <location>
        <begin position="1"/>
        <end position="27"/>
    </location>
</feature>
<keyword evidence="7" id="KW-0812">Transmembrane</keyword>
<dbReference type="NCBIfam" id="NF045715">
    <property type="entry name" value="sulf_resp_HmcB"/>
    <property type="match status" value="1"/>
</dbReference>
<evidence type="ECO:0000256" key="5">
    <source>
        <dbReference type="ARBA" id="ARBA00023004"/>
    </source>
</evidence>
<dbReference type="InterPro" id="IPR017900">
    <property type="entry name" value="4Fe4S_Fe_S_CS"/>
</dbReference>
<dbReference type="RefSeq" id="WP_136400430.1">
    <property type="nucleotide sequence ID" value="NZ_CP036295.1"/>
</dbReference>
<dbReference type="Gene3D" id="3.30.70.20">
    <property type="match status" value="2"/>
</dbReference>
<feature type="domain" description="4Fe-4S ferredoxin-type" evidence="9">
    <location>
        <begin position="130"/>
        <end position="159"/>
    </location>
</feature>
<gene>
    <name evidence="10" type="ORF">DDIC_10705</name>
</gene>
<evidence type="ECO:0000313" key="11">
    <source>
        <dbReference type="Proteomes" id="UP000297065"/>
    </source>
</evidence>
<feature type="chain" id="PRO_5020652963" evidence="8">
    <location>
        <begin position="28"/>
        <end position="371"/>
    </location>
</feature>
<evidence type="ECO:0000256" key="7">
    <source>
        <dbReference type="SAM" id="Phobius"/>
    </source>
</evidence>
<comment type="subcellular location">
    <subcellularLocation>
        <location evidence="1">Cell envelope</location>
    </subcellularLocation>
</comment>
<dbReference type="Proteomes" id="UP000297065">
    <property type="component" value="Chromosome"/>
</dbReference>
<evidence type="ECO:0000256" key="4">
    <source>
        <dbReference type="ARBA" id="ARBA00022737"/>
    </source>
</evidence>
<feature type="domain" description="4Fe-4S ferredoxin-type" evidence="9">
    <location>
        <begin position="39"/>
        <end position="69"/>
    </location>
</feature>
<dbReference type="EMBL" id="CP036295">
    <property type="protein sequence ID" value="QCC86334.1"/>
    <property type="molecule type" value="Genomic_DNA"/>
</dbReference>
<dbReference type="InterPro" id="IPR054814">
    <property type="entry name" value="HmcB"/>
</dbReference>
<dbReference type="PANTHER" id="PTHR43545:SF4">
    <property type="entry name" value="IRON-SULFUR PROTEIN"/>
    <property type="match status" value="1"/>
</dbReference>
<evidence type="ECO:0000256" key="3">
    <source>
        <dbReference type="ARBA" id="ARBA00022723"/>
    </source>
</evidence>
<keyword evidence="7" id="KW-1133">Transmembrane helix</keyword>
<reference evidence="10 11" key="1">
    <citation type="submission" date="2019-02" db="EMBL/GenBank/DDBJ databases">
        <title>Complete Genome Sequence of Desulfovibrio desulfuricans IC1, a Sulfonate Utilizing Anaerobe.</title>
        <authorList>
            <person name="Day L.A."/>
            <person name="De Leon K.B."/>
            <person name="Wall J.D."/>
        </authorList>
    </citation>
    <scope>NUCLEOTIDE SEQUENCE [LARGE SCALE GENOMIC DNA]</scope>
    <source>
        <strain evidence="10 11">IC1</strain>
    </source>
</reference>
<dbReference type="GO" id="GO:0030313">
    <property type="term" value="C:cell envelope"/>
    <property type="evidence" value="ECO:0007669"/>
    <property type="project" value="UniProtKB-SubCell"/>
</dbReference>
<keyword evidence="2" id="KW-0004">4Fe-4S</keyword>
<evidence type="ECO:0000259" key="9">
    <source>
        <dbReference type="PROSITE" id="PS51379"/>
    </source>
</evidence>
<dbReference type="Pfam" id="PF13247">
    <property type="entry name" value="Fer4_11"/>
    <property type="match status" value="1"/>
</dbReference>
<name>A0A4P7UN80_DESDE</name>
<dbReference type="GO" id="GO:0046872">
    <property type="term" value="F:metal ion binding"/>
    <property type="evidence" value="ECO:0007669"/>
    <property type="project" value="UniProtKB-KW"/>
</dbReference>
<dbReference type="GO" id="GO:0051539">
    <property type="term" value="F:4 iron, 4 sulfur cluster binding"/>
    <property type="evidence" value="ECO:0007669"/>
    <property type="project" value="UniProtKB-KW"/>
</dbReference>
<proteinExistence type="predicted"/>
<dbReference type="OrthoDB" id="9789030at2"/>
<dbReference type="SUPFAM" id="SSF54862">
    <property type="entry name" value="4Fe-4S ferredoxins"/>
    <property type="match status" value="1"/>
</dbReference>
<keyword evidence="3" id="KW-0479">Metal-binding</keyword>
<dbReference type="PROSITE" id="PS00198">
    <property type="entry name" value="4FE4S_FER_1"/>
    <property type="match status" value="1"/>
</dbReference>
<accession>A0A4P7UN80</accession>
<evidence type="ECO:0000256" key="1">
    <source>
        <dbReference type="ARBA" id="ARBA00004196"/>
    </source>
</evidence>
<dbReference type="CDD" id="cd10561">
    <property type="entry name" value="HybA_like"/>
    <property type="match status" value="1"/>
</dbReference>
<dbReference type="InterPro" id="IPR017896">
    <property type="entry name" value="4Fe4S_Fe-S-bd"/>
</dbReference>
<keyword evidence="4" id="KW-0677">Repeat</keyword>
<dbReference type="InterPro" id="IPR051555">
    <property type="entry name" value="FDH_Electron_Transfer_Unit"/>
</dbReference>
<keyword evidence="5" id="KW-0408">Iron</keyword>
<dbReference type="PANTHER" id="PTHR43545">
    <property type="entry name" value="FORMATE DEHYDROGENASE, NITRATE-INDUCIBLE, IRON-SULFUR SUBUNIT"/>
    <property type="match status" value="1"/>
</dbReference>
<sequence length="371" mass="40442">MNRRKFLAIMGSAGVISALGTAKVANAGVHTFPYYADSYGVLHDTTRCIGCRRCEEACNAVNHLPKPKKPFTDLSVTSTKRRTSAYEWTVVNKYNVNGKDVFRKLQCFHCNDPACASACFAKCFQKQPDGSVSYDGTQCVGCRYCMVACPFYVPGFQYDEAFDPLVQKCTFCEPRLKEGKLPGCVEACPMDALTFGRRSDLIKIARSRINETPGKYVNYVYGEHDAGGTAWMVLSPAVEAPAVAKDAKAHADAHGDTSELKQLGLDKHLGTQPMGELTYGALGTVPMIVAFWPVLFGGAYAMTKRRDAIFKAEKDAHVKETKDDLAAAVDAAVRKIEETQGPGAADTARRAMTDALKAREAACCKEHGEDK</sequence>
<feature type="transmembrane region" description="Helical" evidence="7">
    <location>
        <begin position="277"/>
        <end position="301"/>
    </location>
</feature>
<dbReference type="AlphaFoldDB" id="A0A4P7UN80"/>
<evidence type="ECO:0000256" key="6">
    <source>
        <dbReference type="ARBA" id="ARBA00023014"/>
    </source>
</evidence>
<protein>
    <submittedName>
        <fullName evidence="10">4Fe-4S dicluster domain-containing protein</fullName>
    </submittedName>
</protein>
<keyword evidence="8" id="KW-0732">Signal</keyword>
<evidence type="ECO:0000313" key="10">
    <source>
        <dbReference type="EMBL" id="QCC86334.1"/>
    </source>
</evidence>
<evidence type="ECO:0000256" key="2">
    <source>
        <dbReference type="ARBA" id="ARBA00022485"/>
    </source>
</evidence>
<keyword evidence="6" id="KW-0411">Iron-sulfur</keyword>
<organism evidence="10 11">
    <name type="scientific">Desulfovibrio desulfuricans</name>
    <dbReference type="NCBI Taxonomy" id="876"/>
    <lineage>
        <taxon>Bacteria</taxon>
        <taxon>Pseudomonadati</taxon>
        <taxon>Thermodesulfobacteriota</taxon>
        <taxon>Desulfovibrionia</taxon>
        <taxon>Desulfovibrionales</taxon>
        <taxon>Desulfovibrionaceae</taxon>
        <taxon>Desulfovibrio</taxon>
    </lineage>
</organism>
<dbReference type="PROSITE" id="PS51379">
    <property type="entry name" value="4FE4S_FER_2"/>
    <property type="match status" value="2"/>
</dbReference>
<evidence type="ECO:0000256" key="8">
    <source>
        <dbReference type="SAM" id="SignalP"/>
    </source>
</evidence>